<proteinExistence type="predicted"/>
<sequence>MPALMELAVAAARPGALASLRLVMLSGDWIRVGPRADIARACPDAKVISLGGATEASIWSILPGGGTSLRGATVRRPPE</sequence>
<reference evidence="2" key="1">
    <citation type="journal article" date="2019" name="Int. J. Syst. Evol. Microbiol.">
        <title>The Global Catalogue of Microorganisms (GCM) 10K type strain sequencing project: providing services to taxonomists for standard genome sequencing and annotation.</title>
        <authorList>
            <consortium name="The Broad Institute Genomics Platform"/>
            <consortium name="The Broad Institute Genome Sequencing Center for Infectious Disease"/>
            <person name="Wu L."/>
            <person name="Ma J."/>
        </authorList>
    </citation>
    <scope>NUCLEOTIDE SEQUENCE [LARGE SCALE GENOMIC DNA]</scope>
    <source>
        <strain evidence="2">CGMCC 4.7680</strain>
    </source>
</reference>
<keyword evidence="2" id="KW-1185">Reference proteome</keyword>
<name>A0ABQ3K7S6_9PSEU</name>
<dbReference type="EMBL" id="BNAW01000003">
    <property type="protein sequence ID" value="GHF99059.1"/>
    <property type="molecule type" value="Genomic_DNA"/>
</dbReference>
<evidence type="ECO:0000313" key="1">
    <source>
        <dbReference type="EMBL" id="GHF99059.1"/>
    </source>
</evidence>
<evidence type="ECO:0000313" key="2">
    <source>
        <dbReference type="Proteomes" id="UP000649955"/>
    </source>
</evidence>
<accession>A0ABQ3K7S6</accession>
<protein>
    <submittedName>
        <fullName evidence="1">Uncharacterized protein</fullName>
    </submittedName>
</protein>
<organism evidence="1 2">
    <name type="scientific">Amycolatopsis bullii</name>
    <dbReference type="NCBI Taxonomy" id="941987"/>
    <lineage>
        <taxon>Bacteria</taxon>
        <taxon>Bacillati</taxon>
        <taxon>Actinomycetota</taxon>
        <taxon>Actinomycetes</taxon>
        <taxon>Pseudonocardiales</taxon>
        <taxon>Pseudonocardiaceae</taxon>
        <taxon>Amycolatopsis</taxon>
    </lineage>
</organism>
<dbReference type="SUPFAM" id="SSF56801">
    <property type="entry name" value="Acetyl-CoA synthetase-like"/>
    <property type="match status" value="1"/>
</dbReference>
<gene>
    <name evidence="1" type="ORF">GCM10017567_12390</name>
</gene>
<comment type="caution">
    <text evidence="1">The sequence shown here is derived from an EMBL/GenBank/DDBJ whole genome shotgun (WGS) entry which is preliminary data.</text>
</comment>
<dbReference type="Gene3D" id="3.40.50.980">
    <property type="match status" value="1"/>
</dbReference>
<dbReference type="Proteomes" id="UP000649955">
    <property type="component" value="Unassembled WGS sequence"/>
</dbReference>